<evidence type="ECO:0000256" key="1">
    <source>
        <dbReference type="ARBA" id="ARBA00004496"/>
    </source>
</evidence>
<dbReference type="InterPro" id="IPR018060">
    <property type="entry name" value="HTH_AraC"/>
</dbReference>
<dbReference type="GO" id="GO:0003700">
    <property type="term" value="F:DNA-binding transcription factor activity"/>
    <property type="evidence" value="ECO:0007669"/>
    <property type="project" value="InterPro"/>
</dbReference>
<dbReference type="Pfam" id="PF12833">
    <property type="entry name" value="HTH_18"/>
    <property type="match status" value="1"/>
</dbReference>
<dbReference type="InterPro" id="IPR037923">
    <property type="entry name" value="HTH-like"/>
</dbReference>
<keyword evidence="9" id="KW-1185">Reference proteome</keyword>
<evidence type="ECO:0000256" key="3">
    <source>
        <dbReference type="ARBA" id="ARBA00023125"/>
    </source>
</evidence>
<gene>
    <name evidence="8" type="ORF">SAMN05216221_3405</name>
</gene>
<keyword evidence="4" id="KW-0010">Activator</keyword>
<evidence type="ECO:0000256" key="2">
    <source>
        <dbReference type="ARBA" id="ARBA00023015"/>
    </source>
</evidence>
<dbReference type="OrthoDB" id="9809338at2"/>
<proteinExistence type="predicted"/>
<dbReference type="InterPro" id="IPR009057">
    <property type="entry name" value="Homeodomain-like_sf"/>
</dbReference>
<comment type="function">
    <text evidence="6">Regulatory protein of the TOL plasmid xyl operons. XylS activates the xylXYZLTEGFJQKIH operon required for the degradation of toluene, m-xylene and p-xylene.</text>
</comment>
<sequence length="271" mass="30339">MSAPIFWRDPALPHVELRRVADGRSVCYAPHSHAEWSMGAITRGESTFVCGQRQYRVATGALVFVNPNRVHACNPIEGRPWAYLMLYIDAQWLSALRHRLGLAPTQAWQDLAPDVLRLPEVFDAFVALAQCLLDPAHSATGKNAHLVAFLTDLLRRLPVCEEVPTAPASLCALADYLDRHCAEAVSLDLLCRQAAVSPGHLIRSFKRHFRMTPHAYVINRRIQLGQHALRLGRPIAEAALESGFADQPHFQRMFKRLLATTPGQYRQGISR</sequence>
<dbReference type="PANTHER" id="PTHR46796:SF2">
    <property type="entry name" value="TRANSCRIPTIONAL REGULATORY PROTEIN"/>
    <property type="match status" value="1"/>
</dbReference>
<dbReference type="SMART" id="SM00342">
    <property type="entry name" value="HTH_ARAC"/>
    <property type="match status" value="1"/>
</dbReference>
<evidence type="ECO:0000313" key="9">
    <source>
        <dbReference type="Proteomes" id="UP000243359"/>
    </source>
</evidence>
<dbReference type="InterPro" id="IPR018062">
    <property type="entry name" value="HTH_AraC-typ_CS"/>
</dbReference>
<evidence type="ECO:0000256" key="5">
    <source>
        <dbReference type="ARBA" id="ARBA00023163"/>
    </source>
</evidence>
<keyword evidence="3" id="KW-0238">DNA-binding</keyword>
<dbReference type="EMBL" id="LT629751">
    <property type="protein sequence ID" value="SDT07737.1"/>
    <property type="molecule type" value="Genomic_DNA"/>
</dbReference>
<comment type="subcellular location">
    <subcellularLocation>
        <location evidence="1">Cytoplasm</location>
    </subcellularLocation>
</comment>
<evidence type="ECO:0000256" key="4">
    <source>
        <dbReference type="ARBA" id="ARBA00023159"/>
    </source>
</evidence>
<keyword evidence="2" id="KW-0805">Transcription regulation</keyword>
<keyword evidence="5" id="KW-0804">Transcription</keyword>
<dbReference type="GO" id="GO:0009893">
    <property type="term" value="P:positive regulation of metabolic process"/>
    <property type="evidence" value="ECO:0007669"/>
    <property type="project" value="UniProtKB-ARBA"/>
</dbReference>
<dbReference type="PANTHER" id="PTHR46796">
    <property type="entry name" value="HTH-TYPE TRANSCRIPTIONAL ACTIVATOR RHAS-RELATED"/>
    <property type="match status" value="1"/>
</dbReference>
<dbReference type="SUPFAM" id="SSF51215">
    <property type="entry name" value="Regulatory protein AraC"/>
    <property type="match status" value="1"/>
</dbReference>
<reference evidence="9" key="1">
    <citation type="submission" date="2016-10" db="EMBL/GenBank/DDBJ databases">
        <authorList>
            <person name="Varghese N."/>
            <person name="Submissions S."/>
        </authorList>
    </citation>
    <scope>NUCLEOTIDE SEQUENCE [LARGE SCALE GENOMIC DNA]</scope>
    <source>
        <strain evidence="9">KCTC 32247</strain>
    </source>
</reference>
<dbReference type="InterPro" id="IPR050204">
    <property type="entry name" value="AraC_XylS_family_regulators"/>
</dbReference>
<dbReference type="AlphaFoldDB" id="A0A1H1XEP8"/>
<dbReference type="InterPro" id="IPR003313">
    <property type="entry name" value="AraC-bd"/>
</dbReference>
<name>A0A1H1XEP8_9PSED</name>
<dbReference type="Gene3D" id="1.10.10.60">
    <property type="entry name" value="Homeodomain-like"/>
    <property type="match status" value="1"/>
</dbReference>
<dbReference type="GO" id="GO:0043565">
    <property type="term" value="F:sequence-specific DNA binding"/>
    <property type="evidence" value="ECO:0007669"/>
    <property type="project" value="InterPro"/>
</dbReference>
<dbReference type="SUPFAM" id="SSF46689">
    <property type="entry name" value="Homeodomain-like"/>
    <property type="match status" value="2"/>
</dbReference>
<dbReference type="STRING" id="1392877.SAMN05216221_3405"/>
<dbReference type="Gene3D" id="2.60.120.10">
    <property type="entry name" value="Jelly Rolls"/>
    <property type="match status" value="1"/>
</dbReference>
<dbReference type="PROSITE" id="PS00041">
    <property type="entry name" value="HTH_ARAC_FAMILY_1"/>
    <property type="match status" value="1"/>
</dbReference>
<dbReference type="RefSeq" id="WP_090350673.1">
    <property type="nucleotide sequence ID" value="NZ_LT629751.1"/>
</dbReference>
<dbReference type="InterPro" id="IPR020449">
    <property type="entry name" value="Tscrpt_reg_AraC-type_HTH"/>
</dbReference>
<dbReference type="PROSITE" id="PS01124">
    <property type="entry name" value="HTH_ARAC_FAMILY_2"/>
    <property type="match status" value="1"/>
</dbReference>
<dbReference type="Proteomes" id="UP000243359">
    <property type="component" value="Chromosome I"/>
</dbReference>
<evidence type="ECO:0000256" key="6">
    <source>
        <dbReference type="ARBA" id="ARBA00037345"/>
    </source>
</evidence>
<dbReference type="InterPro" id="IPR014710">
    <property type="entry name" value="RmlC-like_jellyroll"/>
</dbReference>
<evidence type="ECO:0000259" key="7">
    <source>
        <dbReference type="PROSITE" id="PS01124"/>
    </source>
</evidence>
<dbReference type="GO" id="GO:0005737">
    <property type="term" value="C:cytoplasm"/>
    <property type="evidence" value="ECO:0007669"/>
    <property type="project" value="UniProtKB-SubCell"/>
</dbReference>
<feature type="domain" description="HTH araC/xylS-type" evidence="7">
    <location>
        <begin position="171"/>
        <end position="268"/>
    </location>
</feature>
<dbReference type="Pfam" id="PF02311">
    <property type="entry name" value="AraC_binding"/>
    <property type="match status" value="1"/>
</dbReference>
<dbReference type="PRINTS" id="PR00032">
    <property type="entry name" value="HTHARAC"/>
</dbReference>
<organism evidence="8 9">
    <name type="scientific">Pseudomonas oryzae</name>
    <dbReference type="NCBI Taxonomy" id="1392877"/>
    <lineage>
        <taxon>Bacteria</taxon>
        <taxon>Pseudomonadati</taxon>
        <taxon>Pseudomonadota</taxon>
        <taxon>Gammaproteobacteria</taxon>
        <taxon>Pseudomonadales</taxon>
        <taxon>Pseudomonadaceae</taxon>
        <taxon>Pseudomonas</taxon>
    </lineage>
</organism>
<protein>
    <submittedName>
        <fullName evidence="8">Transcriptional regulator, AraC family</fullName>
    </submittedName>
</protein>
<accession>A0A1H1XEP8</accession>
<evidence type="ECO:0000313" key="8">
    <source>
        <dbReference type="EMBL" id="SDT07737.1"/>
    </source>
</evidence>